<sequence length="129" mass="13877">MATSTTRRHVLALAAAILATTTIGGGAMAADGGVRGPKDILIREAQRWGTVRIIVILRMAEADKTDEAKIRSAQDAVLMRAFGRTDMPDLRRHTLIPSFALDAKPDEIERLFADPDVAIVQVDGMAAPN</sequence>
<evidence type="ECO:0000256" key="1">
    <source>
        <dbReference type="SAM" id="SignalP"/>
    </source>
</evidence>
<protein>
    <recommendedName>
        <fullName evidence="4">Peptidase inhibitor I9</fullName>
    </recommendedName>
</protein>
<reference evidence="2 3" key="1">
    <citation type="submission" date="2019-03" db="EMBL/GenBank/DDBJ databases">
        <title>Genomic Encyclopedia of Type Strains, Phase IV (KMG-IV): sequencing the most valuable type-strain genomes for metagenomic binning, comparative biology and taxonomic classification.</title>
        <authorList>
            <person name="Goeker M."/>
        </authorList>
    </citation>
    <scope>NUCLEOTIDE SEQUENCE [LARGE SCALE GENOMIC DNA]</scope>
    <source>
        <strain evidence="2 3">DSM 102969</strain>
    </source>
</reference>
<keyword evidence="1" id="KW-0732">Signal</keyword>
<dbReference type="PROSITE" id="PS51318">
    <property type="entry name" value="TAT"/>
    <property type="match status" value="1"/>
</dbReference>
<evidence type="ECO:0000313" key="2">
    <source>
        <dbReference type="EMBL" id="TDP87708.1"/>
    </source>
</evidence>
<organism evidence="2 3">
    <name type="scientific">Oharaeibacter diazotrophicus</name>
    <dbReference type="NCBI Taxonomy" id="1920512"/>
    <lineage>
        <taxon>Bacteria</taxon>
        <taxon>Pseudomonadati</taxon>
        <taxon>Pseudomonadota</taxon>
        <taxon>Alphaproteobacteria</taxon>
        <taxon>Hyphomicrobiales</taxon>
        <taxon>Pleomorphomonadaceae</taxon>
        <taxon>Oharaeibacter</taxon>
    </lineage>
</organism>
<dbReference type="RefSeq" id="WP_126541572.1">
    <property type="nucleotide sequence ID" value="NZ_BSPM01000008.1"/>
</dbReference>
<accession>A0A4V3CWU4</accession>
<feature type="chain" id="PRO_5020262037" description="Peptidase inhibitor I9" evidence="1">
    <location>
        <begin position="30"/>
        <end position="129"/>
    </location>
</feature>
<dbReference type="InterPro" id="IPR006311">
    <property type="entry name" value="TAT_signal"/>
</dbReference>
<name>A0A4V3CWU4_9HYPH</name>
<gene>
    <name evidence="2" type="ORF">EDD54_1607</name>
</gene>
<feature type="signal peptide" evidence="1">
    <location>
        <begin position="1"/>
        <end position="29"/>
    </location>
</feature>
<evidence type="ECO:0000313" key="3">
    <source>
        <dbReference type="Proteomes" id="UP000294547"/>
    </source>
</evidence>
<evidence type="ECO:0008006" key="4">
    <source>
        <dbReference type="Google" id="ProtNLM"/>
    </source>
</evidence>
<dbReference type="EMBL" id="SNXY01000006">
    <property type="protein sequence ID" value="TDP87708.1"/>
    <property type="molecule type" value="Genomic_DNA"/>
</dbReference>
<proteinExistence type="predicted"/>
<comment type="caution">
    <text evidence="2">The sequence shown here is derived from an EMBL/GenBank/DDBJ whole genome shotgun (WGS) entry which is preliminary data.</text>
</comment>
<dbReference type="Proteomes" id="UP000294547">
    <property type="component" value="Unassembled WGS sequence"/>
</dbReference>
<dbReference type="AlphaFoldDB" id="A0A4V3CWU4"/>
<keyword evidence="3" id="KW-1185">Reference proteome</keyword>